<sequence length="92" mass="10403">MSGTPVSKLQTFQFYQQTGKSRDNDREPIGTASWREVADDSTIMVEVPGHTYQPFEFTLDWTVWTLMIELDYNMLSPPALTATCARERGAPA</sequence>
<name>A0A0C4E027_MAGP6</name>
<dbReference type="EnsemblFungi" id="MAPG_05693T0">
    <property type="protein sequence ID" value="MAPG_05693T0"/>
    <property type="gene ID" value="MAPG_05693"/>
</dbReference>
<gene>
    <name evidence="1" type="ORF">MAPG_05693</name>
</gene>
<reference evidence="3" key="2">
    <citation type="submission" date="2010-05" db="EMBL/GenBank/DDBJ databases">
        <title>The genome sequence of Magnaporthe poae strain ATCC 64411.</title>
        <authorList>
            <person name="Ma L.-J."/>
            <person name="Dead R."/>
            <person name="Young S."/>
            <person name="Zeng Q."/>
            <person name="Koehrsen M."/>
            <person name="Alvarado L."/>
            <person name="Berlin A."/>
            <person name="Chapman S.B."/>
            <person name="Chen Z."/>
            <person name="Freedman E."/>
            <person name="Gellesch M."/>
            <person name="Goldberg J."/>
            <person name="Griggs A."/>
            <person name="Gujja S."/>
            <person name="Heilman E.R."/>
            <person name="Heiman D."/>
            <person name="Hepburn T."/>
            <person name="Howarth C."/>
            <person name="Jen D."/>
            <person name="Larson L."/>
            <person name="Mehta T."/>
            <person name="Neiman D."/>
            <person name="Pearson M."/>
            <person name="Roberts A."/>
            <person name="Saif S."/>
            <person name="Shea T."/>
            <person name="Shenoy N."/>
            <person name="Sisk P."/>
            <person name="Stolte C."/>
            <person name="Sykes S."/>
            <person name="Walk T."/>
            <person name="White J."/>
            <person name="Yandava C."/>
            <person name="Haas B."/>
            <person name="Nusbaum C."/>
            <person name="Birren B."/>
        </authorList>
    </citation>
    <scope>NUCLEOTIDE SEQUENCE [LARGE SCALE GENOMIC DNA]</scope>
    <source>
        <strain evidence="3">ATCC 64411 / 73-15</strain>
    </source>
</reference>
<protein>
    <submittedName>
        <fullName evidence="1 2">Uncharacterized protein</fullName>
    </submittedName>
</protein>
<keyword evidence="3" id="KW-1185">Reference proteome</keyword>
<dbReference type="EMBL" id="GL876969">
    <property type="protein sequence ID" value="KLU86681.1"/>
    <property type="molecule type" value="Genomic_DNA"/>
</dbReference>
<evidence type="ECO:0000313" key="2">
    <source>
        <dbReference type="EnsemblFungi" id="MAPG_05693T0"/>
    </source>
</evidence>
<accession>A0A0C4E027</accession>
<dbReference type="Proteomes" id="UP000011715">
    <property type="component" value="Unassembled WGS sequence"/>
</dbReference>
<reference evidence="1" key="3">
    <citation type="submission" date="2011-03" db="EMBL/GenBank/DDBJ databases">
        <title>Annotation of Magnaporthe poae ATCC 64411.</title>
        <authorList>
            <person name="Ma L.-J."/>
            <person name="Dead R."/>
            <person name="Young S.K."/>
            <person name="Zeng Q."/>
            <person name="Gargeya S."/>
            <person name="Fitzgerald M."/>
            <person name="Haas B."/>
            <person name="Abouelleil A."/>
            <person name="Alvarado L."/>
            <person name="Arachchi H.M."/>
            <person name="Berlin A."/>
            <person name="Brown A."/>
            <person name="Chapman S.B."/>
            <person name="Chen Z."/>
            <person name="Dunbar C."/>
            <person name="Freedman E."/>
            <person name="Gearin G."/>
            <person name="Gellesch M."/>
            <person name="Goldberg J."/>
            <person name="Griggs A."/>
            <person name="Gujja S."/>
            <person name="Heiman D."/>
            <person name="Howarth C."/>
            <person name="Larson L."/>
            <person name="Lui A."/>
            <person name="MacDonald P.J.P."/>
            <person name="Mehta T."/>
            <person name="Montmayeur A."/>
            <person name="Murphy C."/>
            <person name="Neiman D."/>
            <person name="Pearson M."/>
            <person name="Priest M."/>
            <person name="Roberts A."/>
            <person name="Saif S."/>
            <person name="Shea T."/>
            <person name="Shenoy N."/>
            <person name="Sisk P."/>
            <person name="Stolte C."/>
            <person name="Sykes S."/>
            <person name="Yandava C."/>
            <person name="Wortman J."/>
            <person name="Nusbaum C."/>
            <person name="Birren B."/>
        </authorList>
    </citation>
    <scope>NUCLEOTIDE SEQUENCE</scope>
    <source>
        <strain evidence="1">ATCC 64411</strain>
    </source>
</reference>
<proteinExistence type="predicted"/>
<reference evidence="1" key="1">
    <citation type="submission" date="2010-05" db="EMBL/GenBank/DDBJ databases">
        <title>The Genome Sequence of Magnaporthe poae strain ATCC 64411.</title>
        <authorList>
            <consortium name="The Broad Institute Genome Sequencing Platform"/>
            <consortium name="Broad Institute Genome Sequencing Center for Infectious Disease"/>
            <person name="Ma L.-J."/>
            <person name="Dead R."/>
            <person name="Young S."/>
            <person name="Zeng Q."/>
            <person name="Koehrsen M."/>
            <person name="Alvarado L."/>
            <person name="Berlin A."/>
            <person name="Chapman S.B."/>
            <person name="Chen Z."/>
            <person name="Freedman E."/>
            <person name="Gellesch M."/>
            <person name="Goldberg J."/>
            <person name="Griggs A."/>
            <person name="Gujja S."/>
            <person name="Heilman E.R."/>
            <person name="Heiman D."/>
            <person name="Hepburn T."/>
            <person name="Howarth C."/>
            <person name="Jen D."/>
            <person name="Larson L."/>
            <person name="Mehta T."/>
            <person name="Neiman D."/>
            <person name="Pearson M."/>
            <person name="Roberts A."/>
            <person name="Saif S."/>
            <person name="Shea T."/>
            <person name="Shenoy N."/>
            <person name="Sisk P."/>
            <person name="Stolte C."/>
            <person name="Sykes S."/>
            <person name="Walk T."/>
            <person name="White J."/>
            <person name="Yandava C."/>
            <person name="Haas B."/>
            <person name="Nusbaum C."/>
            <person name="Birren B."/>
        </authorList>
    </citation>
    <scope>NUCLEOTIDE SEQUENCE</scope>
    <source>
        <strain evidence="1">ATCC 64411</strain>
    </source>
</reference>
<evidence type="ECO:0000313" key="1">
    <source>
        <dbReference type="EMBL" id="KLU86681.1"/>
    </source>
</evidence>
<evidence type="ECO:0000313" key="3">
    <source>
        <dbReference type="Proteomes" id="UP000011715"/>
    </source>
</evidence>
<organism evidence="2 3">
    <name type="scientific">Magnaporthiopsis poae (strain ATCC 64411 / 73-15)</name>
    <name type="common">Kentucky bluegrass fungus</name>
    <name type="synonym">Magnaporthe poae</name>
    <dbReference type="NCBI Taxonomy" id="644358"/>
    <lineage>
        <taxon>Eukaryota</taxon>
        <taxon>Fungi</taxon>
        <taxon>Dikarya</taxon>
        <taxon>Ascomycota</taxon>
        <taxon>Pezizomycotina</taxon>
        <taxon>Sordariomycetes</taxon>
        <taxon>Sordariomycetidae</taxon>
        <taxon>Magnaporthales</taxon>
        <taxon>Magnaporthaceae</taxon>
        <taxon>Magnaporthiopsis</taxon>
    </lineage>
</organism>
<reference evidence="2" key="5">
    <citation type="submission" date="2015-06" db="UniProtKB">
        <authorList>
            <consortium name="EnsemblFungi"/>
        </authorList>
    </citation>
    <scope>IDENTIFICATION</scope>
    <source>
        <strain evidence="2">ATCC 64411</strain>
    </source>
</reference>
<reference evidence="2" key="4">
    <citation type="journal article" date="2015" name="G3 (Bethesda)">
        <title>Genome sequences of three phytopathogenic species of the Magnaporthaceae family of fungi.</title>
        <authorList>
            <person name="Okagaki L.H."/>
            <person name="Nunes C.C."/>
            <person name="Sailsbery J."/>
            <person name="Clay B."/>
            <person name="Brown D."/>
            <person name="John T."/>
            <person name="Oh Y."/>
            <person name="Young N."/>
            <person name="Fitzgerald M."/>
            <person name="Haas B.J."/>
            <person name="Zeng Q."/>
            <person name="Young S."/>
            <person name="Adiconis X."/>
            <person name="Fan L."/>
            <person name="Levin J.Z."/>
            <person name="Mitchell T.K."/>
            <person name="Okubara P.A."/>
            <person name="Farman M.L."/>
            <person name="Kohn L.M."/>
            <person name="Birren B."/>
            <person name="Ma L.-J."/>
            <person name="Dean R.A."/>
        </authorList>
    </citation>
    <scope>NUCLEOTIDE SEQUENCE</scope>
    <source>
        <strain evidence="2">ATCC 64411 / 73-15</strain>
    </source>
</reference>
<dbReference type="VEuPathDB" id="FungiDB:MAPG_05693"/>
<dbReference type="EMBL" id="ADBL01001364">
    <property type="status" value="NOT_ANNOTATED_CDS"/>
    <property type="molecule type" value="Genomic_DNA"/>
</dbReference>
<dbReference type="AlphaFoldDB" id="A0A0C4E027"/>